<evidence type="ECO:0000256" key="5">
    <source>
        <dbReference type="SAM" id="SignalP"/>
    </source>
</evidence>
<dbReference type="InterPro" id="IPR013201">
    <property type="entry name" value="Prot_inhib_I29"/>
</dbReference>
<dbReference type="AlphaFoldDB" id="A0A5N6QB41"/>
<comment type="similarity">
    <text evidence="1">Belongs to the peptidase C1 family.</text>
</comment>
<dbReference type="GO" id="GO:0006508">
    <property type="term" value="P:proteolysis"/>
    <property type="evidence" value="ECO:0007669"/>
    <property type="project" value="UniProtKB-KW"/>
</dbReference>
<dbReference type="SMART" id="SM00848">
    <property type="entry name" value="Inhibitor_I29"/>
    <property type="match status" value="1"/>
</dbReference>
<keyword evidence="2" id="KW-0645">Protease</keyword>
<dbReference type="Pfam" id="PF00112">
    <property type="entry name" value="Peptidase_C1"/>
    <property type="match status" value="1"/>
</dbReference>
<dbReference type="OrthoDB" id="1163416at2759"/>
<dbReference type="InterPro" id="IPR038765">
    <property type="entry name" value="Papain-like_cys_pep_sf"/>
</dbReference>
<feature type="signal peptide" evidence="5">
    <location>
        <begin position="1"/>
        <end position="26"/>
    </location>
</feature>
<dbReference type="InterPro" id="IPR000668">
    <property type="entry name" value="Peptidase_C1A_C"/>
</dbReference>
<dbReference type="EMBL" id="CM017321">
    <property type="protein sequence ID" value="KAE7995859.1"/>
    <property type="molecule type" value="Genomic_DNA"/>
</dbReference>
<organism evidence="7 8">
    <name type="scientific">Carpinus fangiana</name>
    <dbReference type="NCBI Taxonomy" id="176857"/>
    <lineage>
        <taxon>Eukaryota</taxon>
        <taxon>Viridiplantae</taxon>
        <taxon>Streptophyta</taxon>
        <taxon>Embryophyta</taxon>
        <taxon>Tracheophyta</taxon>
        <taxon>Spermatophyta</taxon>
        <taxon>Magnoliopsida</taxon>
        <taxon>eudicotyledons</taxon>
        <taxon>Gunneridae</taxon>
        <taxon>Pentapetalae</taxon>
        <taxon>rosids</taxon>
        <taxon>fabids</taxon>
        <taxon>Fagales</taxon>
        <taxon>Betulaceae</taxon>
        <taxon>Carpinus</taxon>
    </lineage>
</organism>
<evidence type="ECO:0000256" key="1">
    <source>
        <dbReference type="ARBA" id="ARBA00008455"/>
    </source>
</evidence>
<dbReference type="PANTHER" id="PTHR12411">
    <property type="entry name" value="CYSTEINE PROTEASE FAMILY C1-RELATED"/>
    <property type="match status" value="1"/>
</dbReference>
<feature type="domain" description="Cathepsin propeptide inhibitor" evidence="6">
    <location>
        <begin position="40"/>
        <end position="97"/>
    </location>
</feature>
<dbReference type="Pfam" id="PF08246">
    <property type="entry name" value="Inhibitor_I29"/>
    <property type="match status" value="1"/>
</dbReference>
<evidence type="ECO:0000256" key="4">
    <source>
        <dbReference type="ARBA" id="ARBA00022807"/>
    </source>
</evidence>
<protein>
    <recommendedName>
        <fullName evidence="6">Cathepsin propeptide inhibitor domain-containing protein</fullName>
    </recommendedName>
</protein>
<sequence>MTSTLMNKLVIVVLAVLGSWATEAMARTLPEAAASMAERHEQWMAQYDRKYSDDAEKESRLQIFKENAEFVEKFNSEGNRTYKLSLNAFADLSTEEFFASRTGYKMRSNQSRSDNINASFMYESLTDIPMSMDWRDQEAVTPIKNQGKCGKKLFCIFLHLLLFLSKYYRSRITKQTTRNKDKSKLNKALAVNKN</sequence>
<evidence type="ECO:0000256" key="2">
    <source>
        <dbReference type="ARBA" id="ARBA00022670"/>
    </source>
</evidence>
<reference evidence="7 8" key="1">
    <citation type="submission" date="2019-06" db="EMBL/GenBank/DDBJ databases">
        <title>A chromosomal-level reference genome of Carpinus fangiana (Coryloideae, Betulaceae).</title>
        <authorList>
            <person name="Yang X."/>
            <person name="Wang Z."/>
            <person name="Zhang L."/>
            <person name="Hao G."/>
            <person name="Liu J."/>
            <person name="Yang Y."/>
        </authorList>
    </citation>
    <scope>NUCLEOTIDE SEQUENCE [LARGE SCALE GENOMIC DNA]</scope>
    <source>
        <strain evidence="7">Cfa_2016G</strain>
        <tissue evidence="7">Leaf</tissue>
    </source>
</reference>
<dbReference type="Proteomes" id="UP000327013">
    <property type="component" value="Chromosome 1"/>
</dbReference>
<accession>A0A5N6QB41</accession>
<name>A0A5N6QB41_9ROSI</name>
<dbReference type="Gene3D" id="3.90.70.10">
    <property type="entry name" value="Cysteine proteinases"/>
    <property type="match status" value="1"/>
</dbReference>
<evidence type="ECO:0000259" key="6">
    <source>
        <dbReference type="SMART" id="SM00848"/>
    </source>
</evidence>
<proteinExistence type="inferred from homology"/>
<keyword evidence="3" id="KW-0378">Hydrolase</keyword>
<evidence type="ECO:0000256" key="3">
    <source>
        <dbReference type="ARBA" id="ARBA00022801"/>
    </source>
</evidence>
<evidence type="ECO:0000313" key="8">
    <source>
        <dbReference type="Proteomes" id="UP000327013"/>
    </source>
</evidence>
<keyword evidence="5" id="KW-0732">Signal</keyword>
<dbReference type="GO" id="GO:0008234">
    <property type="term" value="F:cysteine-type peptidase activity"/>
    <property type="evidence" value="ECO:0007669"/>
    <property type="project" value="UniProtKB-KW"/>
</dbReference>
<gene>
    <name evidence="7" type="ORF">FH972_000624</name>
</gene>
<feature type="chain" id="PRO_5024277130" description="Cathepsin propeptide inhibitor domain-containing protein" evidence="5">
    <location>
        <begin position="27"/>
        <end position="194"/>
    </location>
</feature>
<evidence type="ECO:0000313" key="7">
    <source>
        <dbReference type="EMBL" id="KAE7995859.1"/>
    </source>
</evidence>
<dbReference type="InterPro" id="IPR013128">
    <property type="entry name" value="Peptidase_C1A"/>
</dbReference>
<dbReference type="SUPFAM" id="SSF54001">
    <property type="entry name" value="Cysteine proteinases"/>
    <property type="match status" value="1"/>
</dbReference>
<keyword evidence="8" id="KW-1185">Reference proteome</keyword>
<keyword evidence="4" id="KW-0788">Thiol protease</keyword>